<feature type="domain" description="WW" evidence="2">
    <location>
        <begin position="72"/>
        <end position="103"/>
    </location>
</feature>
<feature type="compositionally biased region" description="Pro residues" evidence="1">
    <location>
        <begin position="103"/>
        <end position="112"/>
    </location>
</feature>
<dbReference type="InterPro" id="IPR001202">
    <property type="entry name" value="WW_dom"/>
</dbReference>
<evidence type="ECO:0000313" key="3">
    <source>
        <dbReference type="EMBL" id="KIJ06571.1"/>
    </source>
</evidence>
<organism evidence="3 4">
    <name type="scientific">Paxillus involutus ATCC 200175</name>
    <dbReference type="NCBI Taxonomy" id="664439"/>
    <lineage>
        <taxon>Eukaryota</taxon>
        <taxon>Fungi</taxon>
        <taxon>Dikarya</taxon>
        <taxon>Basidiomycota</taxon>
        <taxon>Agaricomycotina</taxon>
        <taxon>Agaricomycetes</taxon>
        <taxon>Agaricomycetidae</taxon>
        <taxon>Boletales</taxon>
        <taxon>Paxilineae</taxon>
        <taxon>Paxillaceae</taxon>
        <taxon>Paxillus</taxon>
    </lineage>
</organism>
<reference evidence="4" key="2">
    <citation type="submission" date="2015-01" db="EMBL/GenBank/DDBJ databases">
        <title>Evolutionary Origins and Diversification of the Mycorrhizal Mutualists.</title>
        <authorList>
            <consortium name="DOE Joint Genome Institute"/>
            <consortium name="Mycorrhizal Genomics Consortium"/>
            <person name="Kohler A."/>
            <person name="Kuo A."/>
            <person name="Nagy L.G."/>
            <person name="Floudas D."/>
            <person name="Copeland A."/>
            <person name="Barry K.W."/>
            <person name="Cichocki N."/>
            <person name="Veneault-Fourrey C."/>
            <person name="LaButti K."/>
            <person name="Lindquist E.A."/>
            <person name="Lipzen A."/>
            <person name="Lundell T."/>
            <person name="Morin E."/>
            <person name="Murat C."/>
            <person name="Riley R."/>
            <person name="Ohm R."/>
            <person name="Sun H."/>
            <person name="Tunlid A."/>
            <person name="Henrissat B."/>
            <person name="Grigoriev I.V."/>
            <person name="Hibbett D.S."/>
            <person name="Martin F."/>
        </authorList>
    </citation>
    <scope>NUCLEOTIDE SEQUENCE [LARGE SCALE GENOMIC DNA]</scope>
    <source>
        <strain evidence="4">ATCC 200175</strain>
    </source>
</reference>
<dbReference type="AlphaFoldDB" id="A0A0C9TH24"/>
<reference evidence="3 4" key="1">
    <citation type="submission" date="2014-06" db="EMBL/GenBank/DDBJ databases">
        <authorList>
            <consortium name="DOE Joint Genome Institute"/>
            <person name="Kuo A."/>
            <person name="Kohler A."/>
            <person name="Nagy L.G."/>
            <person name="Floudas D."/>
            <person name="Copeland A."/>
            <person name="Barry K.W."/>
            <person name="Cichocki N."/>
            <person name="Veneault-Fourrey C."/>
            <person name="LaButti K."/>
            <person name="Lindquist E.A."/>
            <person name="Lipzen A."/>
            <person name="Lundell T."/>
            <person name="Morin E."/>
            <person name="Murat C."/>
            <person name="Sun H."/>
            <person name="Tunlid A."/>
            <person name="Henrissat B."/>
            <person name="Grigoriev I.V."/>
            <person name="Hibbett D.S."/>
            <person name="Martin F."/>
            <person name="Nordberg H.P."/>
            <person name="Cantor M.N."/>
            <person name="Hua S.X."/>
        </authorList>
    </citation>
    <scope>NUCLEOTIDE SEQUENCE [LARGE SCALE GENOMIC DNA]</scope>
    <source>
        <strain evidence="3 4">ATCC 200175</strain>
    </source>
</reference>
<protein>
    <recommendedName>
        <fullName evidence="2">WW domain-containing protein</fullName>
    </recommendedName>
</protein>
<dbReference type="HOGENOM" id="CLU_061843_1_0_1"/>
<dbReference type="PROSITE" id="PS01159">
    <property type="entry name" value="WW_DOMAIN_1"/>
    <property type="match status" value="1"/>
</dbReference>
<feature type="compositionally biased region" description="Basic and acidic residues" evidence="1">
    <location>
        <begin position="23"/>
        <end position="33"/>
    </location>
</feature>
<name>A0A0C9TH24_PAXIN</name>
<feature type="compositionally biased region" description="Polar residues" evidence="1">
    <location>
        <begin position="34"/>
        <end position="47"/>
    </location>
</feature>
<dbReference type="InterPro" id="IPR036020">
    <property type="entry name" value="WW_dom_sf"/>
</dbReference>
<feature type="region of interest" description="Disordered" evidence="1">
    <location>
        <begin position="1"/>
        <end position="76"/>
    </location>
</feature>
<accession>A0A0C9TH24</accession>
<proteinExistence type="predicted"/>
<feature type="compositionally biased region" description="Low complexity" evidence="1">
    <location>
        <begin position="50"/>
        <end position="62"/>
    </location>
</feature>
<dbReference type="Gene3D" id="2.20.70.10">
    <property type="match status" value="1"/>
</dbReference>
<evidence type="ECO:0000313" key="4">
    <source>
        <dbReference type="Proteomes" id="UP000053647"/>
    </source>
</evidence>
<feature type="compositionally biased region" description="Basic and acidic residues" evidence="1">
    <location>
        <begin position="214"/>
        <end position="226"/>
    </location>
</feature>
<feature type="non-terminal residue" evidence="3">
    <location>
        <position position="1"/>
    </location>
</feature>
<gene>
    <name evidence="3" type="ORF">PAXINDRAFT_25201</name>
</gene>
<feature type="non-terminal residue" evidence="3">
    <location>
        <position position="257"/>
    </location>
</feature>
<keyword evidence="4" id="KW-1185">Reference proteome</keyword>
<sequence>PAMSPSNEPKQDAQRPSSTPEPADTKEKGKETSETSFDDPSTNSDNDAGSPPSATSSTSSSPTPAPPTDVPESAWQAIFSPPHNAYYFYNSSTNETTWINPLQPAPSDPSPTDPDGTEPDGSDGSVEPNPYDPNSLEARAIAAGIDPSLAHLDPSLLAGSSSMAPTGTFAAKFNARTGTFTAANARAPSHLSEYDRMKRMSEFYFDVGAWEQDVEHRDAEEKESGGKKRKRPTKKDLDRFKEQKKLKKIAKTAWLRT</sequence>
<evidence type="ECO:0000259" key="2">
    <source>
        <dbReference type="PROSITE" id="PS50020"/>
    </source>
</evidence>
<feature type="region of interest" description="Disordered" evidence="1">
    <location>
        <begin position="214"/>
        <end position="244"/>
    </location>
</feature>
<dbReference type="PROSITE" id="PS50020">
    <property type="entry name" value="WW_DOMAIN_2"/>
    <property type="match status" value="1"/>
</dbReference>
<dbReference type="EMBL" id="KN820264">
    <property type="protein sequence ID" value="KIJ06571.1"/>
    <property type="molecule type" value="Genomic_DNA"/>
</dbReference>
<feature type="compositionally biased region" description="Basic and acidic residues" evidence="1">
    <location>
        <begin position="234"/>
        <end position="243"/>
    </location>
</feature>
<dbReference type="SUPFAM" id="SSF51045">
    <property type="entry name" value="WW domain"/>
    <property type="match status" value="1"/>
</dbReference>
<feature type="region of interest" description="Disordered" evidence="1">
    <location>
        <begin position="96"/>
        <end position="134"/>
    </location>
</feature>
<dbReference type="Proteomes" id="UP000053647">
    <property type="component" value="Unassembled WGS sequence"/>
</dbReference>
<dbReference type="Pfam" id="PF00397">
    <property type="entry name" value="WW"/>
    <property type="match status" value="1"/>
</dbReference>
<dbReference type="OrthoDB" id="2444812at2759"/>
<feature type="compositionally biased region" description="Polar residues" evidence="1">
    <location>
        <begin position="1"/>
        <end position="20"/>
    </location>
</feature>
<evidence type="ECO:0000256" key="1">
    <source>
        <dbReference type="SAM" id="MobiDB-lite"/>
    </source>
</evidence>